<evidence type="ECO:0000256" key="5">
    <source>
        <dbReference type="ARBA" id="ARBA00022679"/>
    </source>
</evidence>
<dbReference type="GO" id="GO:0016829">
    <property type="term" value="F:lyase activity"/>
    <property type="evidence" value="ECO:0007669"/>
    <property type="project" value="UniProtKB-KW"/>
</dbReference>
<feature type="region of interest" description="Disordered" evidence="10">
    <location>
        <begin position="742"/>
        <end position="763"/>
    </location>
</feature>
<gene>
    <name evidence="14" type="ORF">TGDOM2_202920</name>
</gene>
<dbReference type="InterPro" id="IPR005801">
    <property type="entry name" value="ADC_synthase"/>
</dbReference>
<dbReference type="PRINTS" id="PR00097">
    <property type="entry name" value="ANTSNTHASEII"/>
</dbReference>
<dbReference type="GO" id="GO:0046820">
    <property type="term" value="F:4-amino-4-deoxychorismate synthase activity"/>
    <property type="evidence" value="ECO:0007669"/>
    <property type="project" value="UniProtKB-EC"/>
</dbReference>
<dbReference type="GO" id="GO:0046656">
    <property type="term" value="P:folic acid biosynthetic process"/>
    <property type="evidence" value="ECO:0007669"/>
    <property type="project" value="UniProtKB-KW"/>
</dbReference>
<dbReference type="SUPFAM" id="SSF52317">
    <property type="entry name" value="Class I glutamine amidotransferase-like"/>
    <property type="match status" value="1"/>
</dbReference>
<dbReference type="InterPro" id="IPR006805">
    <property type="entry name" value="Anth_synth_I_N"/>
</dbReference>
<feature type="domain" description="Anthranilate synthase component I N-terminal" evidence="13">
    <location>
        <begin position="446"/>
        <end position="515"/>
    </location>
</feature>
<dbReference type="PRINTS" id="PR00096">
    <property type="entry name" value="GATASE"/>
</dbReference>
<feature type="domain" description="Glutamine amidotransferase" evidence="11">
    <location>
        <begin position="34"/>
        <end position="223"/>
    </location>
</feature>
<evidence type="ECO:0000256" key="10">
    <source>
        <dbReference type="SAM" id="MobiDB-lite"/>
    </source>
</evidence>
<proteinExistence type="inferred from homology"/>
<dbReference type="PROSITE" id="PS51273">
    <property type="entry name" value="GATASE_TYPE_1"/>
    <property type="match status" value="1"/>
</dbReference>
<evidence type="ECO:0000259" key="11">
    <source>
        <dbReference type="Pfam" id="PF00117"/>
    </source>
</evidence>
<dbReference type="InterPro" id="IPR019999">
    <property type="entry name" value="Anth_synth_I-like"/>
</dbReference>
<dbReference type="EC" id="2.6.1.85" evidence="4"/>
<evidence type="ECO:0000256" key="7">
    <source>
        <dbReference type="ARBA" id="ARBA00022962"/>
    </source>
</evidence>
<evidence type="ECO:0000313" key="15">
    <source>
        <dbReference type="Proteomes" id="UP000028837"/>
    </source>
</evidence>
<keyword evidence="6" id="KW-0289">Folate biosynthesis</keyword>
<evidence type="ECO:0000313" key="14">
    <source>
        <dbReference type="EMBL" id="KFG37722.1"/>
    </source>
</evidence>
<dbReference type="PANTHER" id="PTHR11236">
    <property type="entry name" value="AMINOBENZOATE/ANTHRANILATE SYNTHASE"/>
    <property type="match status" value="1"/>
</dbReference>
<keyword evidence="5 14" id="KW-0808">Transferase</keyword>
<dbReference type="CDD" id="cd01743">
    <property type="entry name" value="GATase1_Anthranilate_Synthase"/>
    <property type="match status" value="1"/>
</dbReference>
<evidence type="ECO:0000256" key="4">
    <source>
        <dbReference type="ARBA" id="ARBA00013139"/>
    </source>
</evidence>
<dbReference type="UniPathway" id="UPA00077">
    <property type="reaction ID" value="UER00149"/>
</dbReference>
<dbReference type="GO" id="GO:0046654">
    <property type="term" value="P:tetrahydrofolate biosynthetic process"/>
    <property type="evidence" value="ECO:0007669"/>
    <property type="project" value="UniProtKB-UniPathway"/>
</dbReference>
<dbReference type="GO" id="GO:0008153">
    <property type="term" value="P:4-aminobenzoate biosynthetic process"/>
    <property type="evidence" value="ECO:0007669"/>
    <property type="project" value="TreeGrafter"/>
</dbReference>
<dbReference type="NCBIfam" id="TIGR00566">
    <property type="entry name" value="trpG_papA"/>
    <property type="match status" value="1"/>
</dbReference>
<sequence>MNHSDVAGGDLPRPLPPKERGGLPSPSSAAVRTLLIDNHDSYTYNVFQYLATINGVAPTVIRNDEFSSWREAKASVGPVHNIVISPGPGTVENEHDFGVCSEALREAAVPILGICLGHQGLGHVYGGKIQRTPRPVHGRRSPISFIRGYKLFEGVESETPVVRYHSLQVDKDSLPKCLEPTCWTTDEDNVLMGVRHRELPLHGVQFHPESIGTIAGYKILENFRDMTISWWAERGSELACLIPKNIVQNQVPYSAKRTGNGPSASNVDRQWCINIASVDLCLSACGGQEPQVKRNIDYFTLFKEVFGSDSFCFWLDSSSADPACAGGGTRKTYSGRPQFSYMGNSSGPLGEVVTYSLSTGTTLSHTRGTETCLHSVEGDIFCFLRSRLATFGVTRKGGGHHLTVRRWKSRVDVVSDGDRMGMSNNVPIPRLTLTDDGTAPESWDSAAIPFPFPCGYAGFFGYELRHVTGSYVGPQMQNVSSQRITSNRGTDVPDAAWIFSDRLIVVNHESDEVFLSWLTPSLKQGGSSRSSGATAFSGLCPCHPWAFGDDKDRMAAICKLQQQWAEMTLRAISMASSTVSVKPSSVMEGNDAAQLPCFRVLDPISPSERQQPGVPRDRATVCNESNMSPFKGSLSGDTSFALCSELTAVAATHNGVGSRETTGQNVMAVSFRDDAGTYKEKIFKILDCIAEGEAYEVCLTTELDGTLNPSAFSPLQFYGQLRCRNPAPFAAFLRFEEGASASVEGDADTGTSPTVTGKLPAESSHTPCPPRSFSICCSSPERFLMKSADGWLESKPIKGTRPRGKTPEEDAALVNDLATNEKDLVENLMIVDLVRNDLGRVCIPGTVLVPELMVIETYATVHQLVSTVRGKLREPEMDFLDAVISSFPGGSMTGAPKERAMEIIEKLEDRPRGIYSGAIGFLSVTGEASLNIVIRTVVFTAPNKISVGAGGAIVALSDPNEEWEEMLLKANSVVRTLTACVREATTKP</sequence>
<evidence type="ECO:0000256" key="9">
    <source>
        <dbReference type="ARBA" id="ARBA00031904"/>
    </source>
</evidence>
<keyword evidence="14" id="KW-0032">Aminotransferase</keyword>
<dbReference type="Pfam" id="PF00117">
    <property type="entry name" value="GATase"/>
    <property type="match status" value="1"/>
</dbReference>
<dbReference type="InterPro" id="IPR029062">
    <property type="entry name" value="Class_I_gatase-like"/>
</dbReference>
<dbReference type="InterPro" id="IPR006221">
    <property type="entry name" value="TrpG/PapA_dom"/>
</dbReference>
<comment type="caution">
    <text evidence="14">The sequence shown here is derived from an EMBL/GenBank/DDBJ whole genome shotgun (WGS) entry which is preliminary data.</text>
</comment>
<dbReference type="OrthoDB" id="524799at2759"/>
<evidence type="ECO:0000256" key="1">
    <source>
        <dbReference type="ARBA" id="ARBA00001000"/>
    </source>
</evidence>
<dbReference type="AlphaFoldDB" id="A0A086K004"/>
<name>A0A086K004_TOXGO</name>
<keyword evidence="7" id="KW-0315">Glutamine amidotransferase</keyword>
<evidence type="ECO:0000259" key="12">
    <source>
        <dbReference type="Pfam" id="PF00425"/>
    </source>
</evidence>
<dbReference type="Gene3D" id="3.60.120.10">
    <property type="entry name" value="Anthranilate synthase"/>
    <property type="match status" value="1"/>
</dbReference>
<dbReference type="Gene3D" id="3.40.50.880">
    <property type="match status" value="1"/>
</dbReference>
<accession>A0A086K004</accession>
<dbReference type="GO" id="GO:0000162">
    <property type="term" value="P:L-tryptophan biosynthetic process"/>
    <property type="evidence" value="ECO:0007669"/>
    <property type="project" value="TreeGrafter"/>
</dbReference>
<evidence type="ECO:0000256" key="3">
    <source>
        <dbReference type="ARBA" id="ARBA00005970"/>
    </source>
</evidence>
<dbReference type="InterPro" id="IPR015890">
    <property type="entry name" value="Chorismate_C"/>
</dbReference>
<dbReference type="SMR" id="A0A086K004"/>
<evidence type="ECO:0000256" key="6">
    <source>
        <dbReference type="ARBA" id="ARBA00022909"/>
    </source>
</evidence>
<evidence type="ECO:0000256" key="8">
    <source>
        <dbReference type="ARBA" id="ARBA00031329"/>
    </source>
</evidence>
<dbReference type="GO" id="GO:0005737">
    <property type="term" value="C:cytoplasm"/>
    <property type="evidence" value="ECO:0007669"/>
    <property type="project" value="TreeGrafter"/>
</dbReference>
<dbReference type="EMBL" id="AHZU02000989">
    <property type="protein sequence ID" value="KFG37722.1"/>
    <property type="molecule type" value="Genomic_DNA"/>
</dbReference>
<dbReference type="InterPro" id="IPR017926">
    <property type="entry name" value="GATASE"/>
</dbReference>
<dbReference type="Pfam" id="PF04715">
    <property type="entry name" value="Anth_synt_I_N"/>
    <property type="match status" value="1"/>
</dbReference>
<protein>
    <recommendedName>
        <fullName evidence="4">aminodeoxychorismate synthase</fullName>
        <ecNumber evidence="4">2.6.1.85</ecNumber>
    </recommendedName>
    <alternativeName>
        <fullName evidence="8">Para-aminobenzoate synthase</fullName>
    </alternativeName>
    <alternativeName>
        <fullName evidence="9">p-aminobenzoic acid synthase</fullName>
    </alternativeName>
</protein>
<comment type="catalytic activity">
    <reaction evidence="1">
        <text>chorismate + L-glutamine = 4-amino-4-deoxychorismate + L-glutamate</text>
        <dbReference type="Rhea" id="RHEA:11672"/>
        <dbReference type="ChEBI" id="CHEBI:29748"/>
        <dbReference type="ChEBI" id="CHEBI:29985"/>
        <dbReference type="ChEBI" id="CHEBI:58359"/>
        <dbReference type="ChEBI" id="CHEBI:58406"/>
        <dbReference type="EC" id="2.6.1.85"/>
    </reaction>
</comment>
<dbReference type="PANTHER" id="PTHR11236:SF18">
    <property type="entry name" value="AMINODEOXYCHORISMATE SYNTHASE"/>
    <property type="match status" value="1"/>
</dbReference>
<dbReference type="SUPFAM" id="SSF56322">
    <property type="entry name" value="ADC synthase"/>
    <property type="match status" value="1"/>
</dbReference>
<dbReference type="VEuPathDB" id="ToxoDB:TGDOM2_202920"/>
<dbReference type="Proteomes" id="UP000028837">
    <property type="component" value="Unassembled WGS sequence"/>
</dbReference>
<evidence type="ECO:0000256" key="2">
    <source>
        <dbReference type="ARBA" id="ARBA00005009"/>
    </source>
</evidence>
<dbReference type="Pfam" id="PF00425">
    <property type="entry name" value="Chorismate_bind"/>
    <property type="match status" value="1"/>
</dbReference>
<reference evidence="14 15" key="1">
    <citation type="submission" date="2014-02" db="EMBL/GenBank/DDBJ databases">
        <authorList>
            <person name="Sibley D."/>
            <person name="Venepally P."/>
            <person name="Karamycheva S."/>
            <person name="Hadjithomas M."/>
            <person name="Khan A."/>
            <person name="Brunk B."/>
            <person name="Roos D."/>
            <person name="Caler E."/>
            <person name="Lorenzi H."/>
        </authorList>
    </citation>
    <scope>NUCLEOTIDE SEQUENCE [LARGE SCALE GENOMIC DNA]</scope>
    <source>
        <strain evidence="14 15">GAB2-2007-GAL-DOM2</strain>
    </source>
</reference>
<comment type="similarity">
    <text evidence="3">In the C-terminal section; belongs to the anthranilate synthase component I family.</text>
</comment>
<evidence type="ECO:0000259" key="13">
    <source>
        <dbReference type="Pfam" id="PF04715"/>
    </source>
</evidence>
<keyword evidence="14" id="KW-0456">Lyase</keyword>
<feature type="region of interest" description="Disordered" evidence="10">
    <location>
        <begin position="1"/>
        <end position="27"/>
    </location>
</feature>
<organism evidence="14 15">
    <name type="scientific">Toxoplasma gondii GAB2-2007-GAL-DOM2</name>
    <dbReference type="NCBI Taxonomy" id="1130820"/>
    <lineage>
        <taxon>Eukaryota</taxon>
        <taxon>Sar</taxon>
        <taxon>Alveolata</taxon>
        <taxon>Apicomplexa</taxon>
        <taxon>Conoidasida</taxon>
        <taxon>Coccidia</taxon>
        <taxon>Eucoccidiorida</taxon>
        <taxon>Eimeriorina</taxon>
        <taxon>Sarcocystidae</taxon>
        <taxon>Toxoplasma</taxon>
    </lineage>
</organism>
<feature type="domain" description="Chorismate-utilising enzyme C-terminal" evidence="12">
    <location>
        <begin position="677"/>
        <end position="969"/>
    </location>
</feature>
<comment type="pathway">
    <text evidence="2">Cofactor biosynthesis; tetrahydrofolate biosynthesis; 4-aminobenzoate from chorismate: step 1/2.</text>
</comment>